<feature type="transmembrane region" description="Helical" evidence="1">
    <location>
        <begin position="45"/>
        <end position="63"/>
    </location>
</feature>
<dbReference type="EMBL" id="MHCA01000058">
    <property type="protein sequence ID" value="OGY10295.1"/>
    <property type="molecule type" value="Genomic_DNA"/>
</dbReference>
<evidence type="ECO:0000313" key="2">
    <source>
        <dbReference type="EMBL" id="OGY10295.1"/>
    </source>
</evidence>
<keyword evidence="1" id="KW-0812">Transmembrane</keyword>
<keyword evidence="1" id="KW-0472">Membrane</keyword>
<accession>A0A1G1V4J7</accession>
<feature type="transmembrane region" description="Helical" evidence="1">
    <location>
        <begin position="75"/>
        <end position="98"/>
    </location>
</feature>
<proteinExistence type="predicted"/>
<comment type="caution">
    <text evidence="2">The sequence shown here is derived from an EMBL/GenBank/DDBJ whole genome shotgun (WGS) entry which is preliminary data.</text>
</comment>
<evidence type="ECO:0000256" key="1">
    <source>
        <dbReference type="SAM" id="Phobius"/>
    </source>
</evidence>
<gene>
    <name evidence="2" type="ORF">A3F61_02095</name>
</gene>
<reference evidence="2 3" key="1">
    <citation type="journal article" date="2016" name="Nat. Commun.">
        <title>Thousands of microbial genomes shed light on interconnected biogeochemical processes in an aquifer system.</title>
        <authorList>
            <person name="Anantharaman K."/>
            <person name="Brown C.T."/>
            <person name="Hug L.A."/>
            <person name="Sharon I."/>
            <person name="Castelle C.J."/>
            <person name="Probst A.J."/>
            <person name="Thomas B.C."/>
            <person name="Singh A."/>
            <person name="Wilkins M.J."/>
            <person name="Karaoz U."/>
            <person name="Brodie E.L."/>
            <person name="Williams K.H."/>
            <person name="Hubbard S.S."/>
            <person name="Banfield J.F."/>
        </authorList>
    </citation>
    <scope>NUCLEOTIDE SEQUENCE [LARGE SCALE GENOMIC DNA]</scope>
</reference>
<evidence type="ECO:0000313" key="3">
    <source>
        <dbReference type="Proteomes" id="UP000178272"/>
    </source>
</evidence>
<dbReference type="AlphaFoldDB" id="A0A1G1V4J7"/>
<protein>
    <submittedName>
        <fullName evidence="2">Uncharacterized protein</fullName>
    </submittedName>
</protein>
<dbReference type="Proteomes" id="UP000178272">
    <property type="component" value="Unassembled WGS sequence"/>
</dbReference>
<organism evidence="2 3">
    <name type="scientific">Candidatus Blackburnbacteria bacterium RIFCSPHIGHO2_12_FULL_41_13b</name>
    <dbReference type="NCBI Taxonomy" id="1797517"/>
    <lineage>
        <taxon>Bacteria</taxon>
        <taxon>Candidatus Blackburniibacteriota</taxon>
    </lineage>
</organism>
<name>A0A1G1V4J7_9BACT</name>
<feature type="transmembrane region" description="Helical" evidence="1">
    <location>
        <begin position="12"/>
        <end position="33"/>
    </location>
</feature>
<sequence>MENFFSSKIGKLISRIWFSVFGAIVAAPVLFIYYAAGVKGILSEIIWWAVFLVLALALGNLPASVIRKDFGRPKLALLIQVLYPLVLLGAFPLARIIFAGF</sequence>
<keyword evidence="1" id="KW-1133">Transmembrane helix</keyword>